<evidence type="ECO:0000256" key="9">
    <source>
        <dbReference type="ARBA" id="ARBA00023136"/>
    </source>
</evidence>
<protein>
    <submittedName>
        <fullName evidence="12">Sugar ABC transporter ATP-binding protein</fullName>
    </submittedName>
</protein>
<keyword evidence="9" id="KW-0472">Membrane</keyword>
<dbReference type="InterPro" id="IPR003439">
    <property type="entry name" value="ABC_transporter-like_ATP-bd"/>
</dbReference>
<dbReference type="CDD" id="cd03216">
    <property type="entry name" value="ABC_Carb_Monos_I"/>
    <property type="match status" value="1"/>
</dbReference>
<evidence type="ECO:0000256" key="4">
    <source>
        <dbReference type="ARBA" id="ARBA00022597"/>
    </source>
</evidence>
<evidence type="ECO:0000256" key="2">
    <source>
        <dbReference type="ARBA" id="ARBA00022448"/>
    </source>
</evidence>
<dbReference type="PROSITE" id="PS00211">
    <property type="entry name" value="ABC_TRANSPORTER_1"/>
    <property type="match status" value="1"/>
</dbReference>
<comment type="caution">
    <text evidence="12">The sequence shown here is derived from an EMBL/GenBank/DDBJ whole genome shotgun (WGS) entry which is preliminary data.</text>
</comment>
<feature type="domain" description="ABC transporter" evidence="10">
    <location>
        <begin position="256"/>
        <end position="499"/>
    </location>
</feature>
<evidence type="ECO:0000256" key="3">
    <source>
        <dbReference type="ARBA" id="ARBA00022475"/>
    </source>
</evidence>
<dbReference type="AlphaFoldDB" id="A0A2T7ALX1"/>
<keyword evidence="4" id="KW-0762">Sugar transport</keyword>
<evidence type="ECO:0000259" key="10">
    <source>
        <dbReference type="PROSITE" id="PS50893"/>
    </source>
</evidence>
<dbReference type="Proteomes" id="UP000244378">
    <property type="component" value="Unassembled WGS sequence"/>
</dbReference>
<evidence type="ECO:0000256" key="6">
    <source>
        <dbReference type="ARBA" id="ARBA00022741"/>
    </source>
</evidence>
<dbReference type="InterPro" id="IPR027417">
    <property type="entry name" value="P-loop_NTPase"/>
</dbReference>
<evidence type="ECO:0000313" key="12">
    <source>
        <dbReference type="EMBL" id="PUX09938.1"/>
    </source>
</evidence>
<evidence type="ECO:0000313" key="11">
    <source>
        <dbReference type="EMBL" id="KAB0874979.1"/>
    </source>
</evidence>
<dbReference type="PROSITE" id="PS50893">
    <property type="entry name" value="ABC_TRANSPORTER_2"/>
    <property type="match status" value="2"/>
</dbReference>
<dbReference type="InterPro" id="IPR050107">
    <property type="entry name" value="ABC_carbohydrate_import_ATPase"/>
</dbReference>
<evidence type="ECO:0000313" key="14">
    <source>
        <dbReference type="Proteomes" id="UP000469927"/>
    </source>
</evidence>
<keyword evidence="2" id="KW-0813">Transport</keyword>
<dbReference type="Proteomes" id="UP000469927">
    <property type="component" value="Unassembled WGS sequence"/>
</dbReference>
<keyword evidence="14" id="KW-1185">Reference proteome</keyword>
<dbReference type="EMBL" id="MSAE01000042">
    <property type="protein sequence ID" value="PUX09938.1"/>
    <property type="molecule type" value="Genomic_DNA"/>
</dbReference>
<evidence type="ECO:0000313" key="13">
    <source>
        <dbReference type="Proteomes" id="UP000244378"/>
    </source>
</evidence>
<dbReference type="GO" id="GO:0005886">
    <property type="term" value="C:plasma membrane"/>
    <property type="evidence" value="ECO:0007669"/>
    <property type="project" value="UniProtKB-SubCell"/>
</dbReference>
<dbReference type="GO" id="GO:0016887">
    <property type="term" value="F:ATP hydrolysis activity"/>
    <property type="evidence" value="ECO:0007669"/>
    <property type="project" value="InterPro"/>
</dbReference>
<evidence type="ECO:0000256" key="1">
    <source>
        <dbReference type="ARBA" id="ARBA00004417"/>
    </source>
</evidence>
<dbReference type="EMBL" id="WAGD01000054">
    <property type="protein sequence ID" value="KAB0874979.1"/>
    <property type="molecule type" value="Genomic_DNA"/>
</dbReference>
<keyword evidence="5" id="KW-0677">Repeat</keyword>
<organism evidence="12 13">
    <name type="scientific">Cronobacter muytjensii</name>
    <dbReference type="NCBI Taxonomy" id="413501"/>
    <lineage>
        <taxon>Bacteria</taxon>
        <taxon>Pseudomonadati</taxon>
        <taxon>Pseudomonadota</taxon>
        <taxon>Gammaproteobacteria</taxon>
        <taxon>Enterobacterales</taxon>
        <taxon>Enterobacteriaceae</taxon>
        <taxon>Cronobacter</taxon>
    </lineage>
</organism>
<name>A0A2T7ALX1_9ENTR</name>
<evidence type="ECO:0000256" key="5">
    <source>
        <dbReference type="ARBA" id="ARBA00022737"/>
    </source>
</evidence>
<sequence length="503" mass="54932">MSASTPLLSLKGICKTFPGVRALENVQLELWPGRVTALIGENGAGKSTLVKVMTGIYQPDGGEILYKAIPIALPNPEAAHKVGITAIHQETVLFDELTVTENIFTGHYLVKGLFKTLDWPAMHRQAREILNRLEVNIDPHAVLKTLSIAQRHMVAIARALSFDAQVVILDEPTAALSQHEILEFYQIVERLKYEGKAILFISHKFDEIFELADHYTILRDGVFVSAGSIAEITEERMVAMMVGRAITQTYPKVACEPGDRVLEVRDLCHPTEFAHINFSLRKGEILGFYGLVGAGRTELMQALCGVTQPSAGEIILNGKTVRFRQPADAIDAGIVCVPEERQKQGAIIALPIAQNISLPQLSRLNPNGILHDEREWALADEYAKRLQVKAFSWRQPVETLSGGNQQKVVIGKWLATRPDVIILDEPTKGIDIGSKAAVHQFMSELVGQGLAVIMVSSELPEVMGMADRIIVMHEGLMVAEYAAGKATAESIVSAASGAGREAA</sequence>
<dbReference type="FunFam" id="3.40.50.300:FF:000127">
    <property type="entry name" value="Ribose import ATP-binding protein RbsA"/>
    <property type="match status" value="1"/>
</dbReference>
<dbReference type="GO" id="GO:0005524">
    <property type="term" value="F:ATP binding"/>
    <property type="evidence" value="ECO:0007669"/>
    <property type="project" value="UniProtKB-KW"/>
</dbReference>
<dbReference type="InterPro" id="IPR003593">
    <property type="entry name" value="AAA+_ATPase"/>
</dbReference>
<comment type="subcellular location">
    <subcellularLocation>
        <location evidence="1">Cell inner membrane</location>
        <topology evidence="1">Peripheral membrane protein</topology>
    </subcellularLocation>
</comment>
<reference evidence="11 14" key="2">
    <citation type="submission" date="2019-08" db="EMBL/GenBank/DDBJ databases">
        <title>Prevalence, distribution, and phylogeny of type two toxin-antitoxin genes possessed by Cronobacter species where C. sakazakii homologs follow sequence type lineages.</title>
        <authorList>
            <person name="Finkelstein S."/>
            <person name="Negrete F."/>
            <person name="Jang H."/>
            <person name="Gopinath G.R."/>
            <person name="Tall B.D."/>
        </authorList>
    </citation>
    <scope>NUCLEOTIDE SEQUENCE [LARGE SCALE GENOMIC DNA]</scope>
    <source>
        <strain evidence="11 14">MOD1_GK1257</strain>
    </source>
</reference>
<keyword evidence="6" id="KW-0547">Nucleotide-binding</keyword>
<evidence type="ECO:0000256" key="8">
    <source>
        <dbReference type="ARBA" id="ARBA00022967"/>
    </source>
</evidence>
<dbReference type="PANTHER" id="PTHR43790">
    <property type="entry name" value="CARBOHYDRATE TRANSPORT ATP-BINDING PROTEIN MG119-RELATED"/>
    <property type="match status" value="1"/>
</dbReference>
<dbReference type="PANTHER" id="PTHR43790:SF3">
    <property type="entry name" value="D-ALLOSE IMPORT ATP-BINDING PROTEIN ALSA-RELATED"/>
    <property type="match status" value="1"/>
</dbReference>
<keyword evidence="8" id="KW-1278">Translocase</keyword>
<reference evidence="12 13" key="1">
    <citation type="submission" date="2016-12" db="EMBL/GenBank/DDBJ databases">
        <title>Analysis of the Molecular Diversity Among Cronobacter Species Isolated from Filth Flies Using a Pan Genomic DNA Microarray.</title>
        <authorList>
            <person name="Pava-Ripoll M."/>
            <person name="Tall B."/>
            <person name="Farber J."/>
            <person name="Fanning S."/>
            <person name="Lehner A."/>
            <person name="Stephan R."/>
            <person name="Pagotto F."/>
            <person name="Iverson C."/>
            <person name="Ziobro G."/>
            <person name="Miller A."/>
            <person name="Pearson R."/>
            <person name="Yan Q."/>
            <person name="Kim M."/>
            <person name="Jeong S."/>
            <person name="Park J."/>
            <person name="Jun S."/>
            <person name="Choi H."/>
            <person name="Chung T."/>
            <person name="Yoo Y."/>
            <person name="Park E."/>
            <person name="Hwang S."/>
            <person name="Lee B."/>
            <person name="Sathyamoorthy V."/>
            <person name="Carter L."/>
            <person name="Mammel M."/>
            <person name="Jackson S."/>
            <person name="Kothary M."/>
            <person name="Patel I."/>
            <person name="Grim C."/>
            <person name="Gopinath G."/>
            <person name="Gangiredla J."/>
            <person name="Chase H."/>
        </authorList>
    </citation>
    <scope>NUCLEOTIDE SEQUENCE [LARGE SCALE GENOMIC DNA]</scope>
    <source>
        <strain evidence="12 13">MOD1-Md1s</strain>
    </source>
</reference>
<feature type="domain" description="ABC transporter" evidence="10">
    <location>
        <begin position="8"/>
        <end position="245"/>
    </location>
</feature>
<keyword evidence="3" id="KW-1003">Cell membrane</keyword>
<dbReference type="Pfam" id="PF00005">
    <property type="entry name" value="ABC_tran"/>
    <property type="match status" value="2"/>
</dbReference>
<dbReference type="RefSeq" id="WP_075193905.1">
    <property type="nucleotide sequence ID" value="NZ_CP187979.1"/>
</dbReference>
<accession>A0A2T7ALX1</accession>
<dbReference type="Gene3D" id="3.40.50.300">
    <property type="entry name" value="P-loop containing nucleotide triphosphate hydrolases"/>
    <property type="match status" value="2"/>
</dbReference>
<dbReference type="CDD" id="cd03215">
    <property type="entry name" value="ABC_Carb_Monos_II"/>
    <property type="match status" value="1"/>
</dbReference>
<dbReference type="InterPro" id="IPR017871">
    <property type="entry name" value="ABC_transporter-like_CS"/>
</dbReference>
<dbReference type="SMART" id="SM00382">
    <property type="entry name" value="AAA"/>
    <property type="match status" value="2"/>
</dbReference>
<proteinExistence type="predicted"/>
<dbReference type="OrthoDB" id="9776369at2"/>
<keyword evidence="7 12" id="KW-0067">ATP-binding</keyword>
<gene>
    <name evidence="12" type="ORF">AUN14_18335</name>
    <name evidence="11" type="ORF">FZI19_16405</name>
</gene>
<dbReference type="SUPFAM" id="SSF52540">
    <property type="entry name" value="P-loop containing nucleoside triphosphate hydrolases"/>
    <property type="match status" value="2"/>
</dbReference>
<evidence type="ECO:0000256" key="7">
    <source>
        <dbReference type="ARBA" id="ARBA00022840"/>
    </source>
</evidence>